<dbReference type="GO" id="GO:0035251">
    <property type="term" value="F:UDP-glucosyltransferase activity"/>
    <property type="evidence" value="ECO:0007669"/>
    <property type="project" value="InterPro"/>
</dbReference>
<gene>
    <name evidence="5" type="ORF">H6P81_006925</name>
</gene>
<evidence type="ECO:0000256" key="1">
    <source>
        <dbReference type="ARBA" id="ARBA00009995"/>
    </source>
</evidence>
<dbReference type="SUPFAM" id="SSF53756">
    <property type="entry name" value="UDP-Glycosyltransferase/glycogen phosphorylase"/>
    <property type="match status" value="1"/>
</dbReference>
<accession>A0AAV7F2F1</accession>
<evidence type="ECO:0000313" key="5">
    <source>
        <dbReference type="EMBL" id="KAG9454021.1"/>
    </source>
</evidence>
<keyword evidence="3" id="KW-0808">Transferase</keyword>
<dbReference type="Pfam" id="PF00201">
    <property type="entry name" value="UDPGT"/>
    <property type="match status" value="1"/>
</dbReference>
<comment type="similarity">
    <text evidence="1">Belongs to the UDP-glycosyltransferase family.</text>
</comment>
<protein>
    <submittedName>
        <fullName evidence="5">Uncharacterized protein</fullName>
    </submittedName>
</protein>
<dbReference type="InterPro" id="IPR050481">
    <property type="entry name" value="UDP-glycosyltransf_plant"/>
</dbReference>
<dbReference type="EMBL" id="JAINDJ010000003">
    <property type="protein sequence ID" value="KAG9454021.1"/>
    <property type="molecule type" value="Genomic_DNA"/>
</dbReference>
<name>A0AAV7F2F1_ARIFI</name>
<organism evidence="5 6">
    <name type="scientific">Aristolochia fimbriata</name>
    <name type="common">White veined hardy Dutchman's pipe vine</name>
    <dbReference type="NCBI Taxonomy" id="158543"/>
    <lineage>
        <taxon>Eukaryota</taxon>
        <taxon>Viridiplantae</taxon>
        <taxon>Streptophyta</taxon>
        <taxon>Embryophyta</taxon>
        <taxon>Tracheophyta</taxon>
        <taxon>Spermatophyta</taxon>
        <taxon>Magnoliopsida</taxon>
        <taxon>Magnoliidae</taxon>
        <taxon>Piperales</taxon>
        <taxon>Aristolochiaceae</taxon>
        <taxon>Aristolochia</taxon>
    </lineage>
</organism>
<dbReference type="Proteomes" id="UP000825729">
    <property type="component" value="Unassembled WGS sequence"/>
</dbReference>
<comment type="caution">
    <text evidence="5">The sequence shown here is derived from an EMBL/GenBank/DDBJ whole genome shotgun (WGS) entry which is preliminary data.</text>
</comment>
<evidence type="ECO:0000256" key="2">
    <source>
        <dbReference type="ARBA" id="ARBA00022676"/>
    </source>
</evidence>
<keyword evidence="6" id="KW-1185">Reference proteome</keyword>
<proteinExistence type="inferred from homology"/>
<feature type="region of interest" description="Disordered" evidence="4">
    <location>
        <begin position="149"/>
        <end position="179"/>
    </location>
</feature>
<evidence type="ECO:0000256" key="3">
    <source>
        <dbReference type="ARBA" id="ARBA00022679"/>
    </source>
</evidence>
<dbReference type="PANTHER" id="PTHR48048">
    <property type="entry name" value="GLYCOSYLTRANSFERASE"/>
    <property type="match status" value="1"/>
</dbReference>
<dbReference type="PANTHER" id="PTHR48048:SF30">
    <property type="entry name" value="GLYCOSYLTRANSFERASE"/>
    <property type="match status" value="1"/>
</dbReference>
<sequence length="350" mass="37192">MADGGGGKLIKDDCIVLYPYPTMGHLISMVELGKRFLDLSTADVGGGFTVVVIVGGPASSYPTSASTSKRFRSSSRRIQPFSSFVPPIHLPLRPGSEVCSWTSSGAAMGAADKLGIPPYPFMAPPAPSSRCSSTSPPCTITRSASFKDLERGPCSNSRPAPLPAADAFPGSGRPNEGAPAKFLEMSNRVQRAAGFVVNTFDSLEPRALTALEKGACVPDCASTPPPPPCYAIGPLVAPDKGDGCPEYCLKWLDSQPRRSVVFLSFGSMIAFPPEQLREIATGLERSGHRFLWVLRSDDKNAADLNALLPVGFLDRTRGRGIVWNSWEQAAVLNQDSGWRCSSPTAGGTRC</sequence>
<evidence type="ECO:0000256" key="4">
    <source>
        <dbReference type="SAM" id="MobiDB-lite"/>
    </source>
</evidence>
<reference evidence="5 6" key="1">
    <citation type="submission" date="2021-07" db="EMBL/GenBank/DDBJ databases">
        <title>The Aristolochia fimbriata genome: insights into angiosperm evolution, floral development and chemical biosynthesis.</title>
        <authorList>
            <person name="Jiao Y."/>
        </authorList>
    </citation>
    <scope>NUCLEOTIDE SEQUENCE [LARGE SCALE GENOMIC DNA]</scope>
    <source>
        <strain evidence="5">IBCAS-2021</strain>
        <tissue evidence="5">Leaf</tissue>
    </source>
</reference>
<dbReference type="CDD" id="cd03784">
    <property type="entry name" value="GT1_Gtf-like"/>
    <property type="match status" value="1"/>
</dbReference>
<dbReference type="InterPro" id="IPR002213">
    <property type="entry name" value="UDP_glucos_trans"/>
</dbReference>
<keyword evidence="2" id="KW-0328">Glycosyltransferase</keyword>
<dbReference type="Gene3D" id="3.40.50.2000">
    <property type="entry name" value="Glycogen Phosphorylase B"/>
    <property type="match status" value="3"/>
</dbReference>
<evidence type="ECO:0000313" key="6">
    <source>
        <dbReference type="Proteomes" id="UP000825729"/>
    </source>
</evidence>
<dbReference type="AlphaFoldDB" id="A0AAV7F2F1"/>